<dbReference type="InterPro" id="IPR005804">
    <property type="entry name" value="FA_desaturase_dom"/>
</dbReference>
<dbReference type="PANTHER" id="PTHR11351">
    <property type="entry name" value="ACYL-COA DESATURASE"/>
    <property type="match status" value="1"/>
</dbReference>
<organism evidence="14 15">
    <name type="scientific">Pedobacter rhizosphaerae</name>
    <dbReference type="NCBI Taxonomy" id="390241"/>
    <lineage>
        <taxon>Bacteria</taxon>
        <taxon>Pseudomonadati</taxon>
        <taxon>Bacteroidota</taxon>
        <taxon>Sphingobacteriia</taxon>
        <taxon>Sphingobacteriales</taxon>
        <taxon>Sphingobacteriaceae</taxon>
        <taxon>Pedobacter</taxon>
    </lineage>
</organism>
<evidence type="ECO:0000256" key="2">
    <source>
        <dbReference type="ARBA" id="ARBA00008749"/>
    </source>
</evidence>
<dbReference type="Proteomes" id="UP000199572">
    <property type="component" value="Unassembled WGS sequence"/>
</dbReference>
<keyword evidence="7" id="KW-0560">Oxidoreductase</keyword>
<comment type="similarity">
    <text evidence="2">Belongs to the fatty acid desaturase type 2 family.</text>
</comment>
<dbReference type="InterPro" id="IPR015876">
    <property type="entry name" value="Acyl-CoA_DS"/>
</dbReference>
<keyword evidence="5" id="KW-0276">Fatty acid metabolism</keyword>
<evidence type="ECO:0000256" key="1">
    <source>
        <dbReference type="ARBA" id="ARBA00004141"/>
    </source>
</evidence>
<evidence type="ECO:0000256" key="7">
    <source>
        <dbReference type="ARBA" id="ARBA00023002"/>
    </source>
</evidence>
<protein>
    <submittedName>
        <fullName evidence="14">Stearoyl-CoA desaturase (Delta-9 desaturase)</fullName>
    </submittedName>
</protein>
<dbReference type="GO" id="GO:0016717">
    <property type="term" value="F:oxidoreductase activity, acting on paired donors, with oxidation of a pair of donors resulting in the reduction of molecular oxygen to two molecules of water"/>
    <property type="evidence" value="ECO:0007669"/>
    <property type="project" value="InterPro"/>
</dbReference>
<feature type="domain" description="Fatty acid desaturase" evidence="13">
    <location>
        <begin position="13"/>
        <end position="180"/>
    </location>
</feature>
<evidence type="ECO:0000256" key="6">
    <source>
        <dbReference type="ARBA" id="ARBA00022989"/>
    </source>
</evidence>
<gene>
    <name evidence="14" type="ORF">SAMN04488023_10218</name>
</gene>
<dbReference type="PANTHER" id="PTHR11351:SF31">
    <property type="entry name" value="DESATURASE 1, ISOFORM A-RELATED"/>
    <property type="match status" value="1"/>
</dbReference>
<evidence type="ECO:0000256" key="3">
    <source>
        <dbReference type="ARBA" id="ARBA00022516"/>
    </source>
</evidence>
<feature type="transmembrane region" description="Helical" evidence="12">
    <location>
        <begin position="118"/>
        <end position="140"/>
    </location>
</feature>
<dbReference type="GO" id="GO:0016020">
    <property type="term" value="C:membrane"/>
    <property type="evidence" value="ECO:0007669"/>
    <property type="project" value="UniProtKB-SubCell"/>
</dbReference>
<keyword evidence="6 12" id="KW-1133">Transmembrane helix</keyword>
<feature type="transmembrane region" description="Helical" evidence="12">
    <location>
        <begin position="95"/>
        <end position="112"/>
    </location>
</feature>
<keyword evidence="11" id="KW-0275">Fatty acid biosynthesis</keyword>
<keyword evidence="10 12" id="KW-0472">Membrane</keyword>
<evidence type="ECO:0000256" key="4">
    <source>
        <dbReference type="ARBA" id="ARBA00022692"/>
    </source>
</evidence>
<keyword evidence="8" id="KW-0408">Iron</keyword>
<evidence type="ECO:0000256" key="9">
    <source>
        <dbReference type="ARBA" id="ARBA00023098"/>
    </source>
</evidence>
<evidence type="ECO:0000256" key="11">
    <source>
        <dbReference type="ARBA" id="ARBA00023160"/>
    </source>
</evidence>
<keyword evidence="4 12" id="KW-0812">Transmembrane</keyword>
<name>A0A1H9JPJ1_9SPHI</name>
<proteinExistence type="inferred from homology"/>
<dbReference type="STRING" id="390241.SAMN04488023_10218"/>
<evidence type="ECO:0000256" key="5">
    <source>
        <dbReference type="ARBA" id="ARBA00022832"/>
    </source>
</evidence>
<dbReference type="EMBL" id="FOGG01000002">
    <property type="protein sequence ID" value="SEQ88814.1"/>
    <property type="molecule type" value="Genomic_DNA"/>
</dbReference>
<evidence type="ECO:0000256" key="10">
    <source>
        <dbReference type="ARBA" id="ARBA00023136"/>
    </source>
</evidence>
<evidence type="ECO:0000313" key="15">
    <source>
        <dbReference type="Proteomes" id="UP000199572"/>
    </source>
</evidence>
<comment type="subcellular location">
    <subcellularLocation>
        <location evidence="1">Membrane</location>
        <topology evidence="1">Multi-pass membrane protein</topology>
    </subcellularLocation>
</comment>
<evidence type="ECO:0000256" key="12">
    <source>
        <dbReference type="SAM" id="Phobius"/>
    </source>
</evidence>
<evidence type="ECO:0000256" key="8">
    <source>
        <dbReference type="ARBA" id="ARBA00023004"/>
    </source>
</evidence>
<reference evidence="14 15" key="1">
    <citation type="submission" date="2016-10" db="EMBL/GenBank/DDBJ databases">
        <authorList>
            <person name="de Groot N.N."/>
        </authorList>
    </citation>
    <scope>NUCLEOTIDE SEQUENCE [LARGE SCALE GENOMIC DNA]</scope>
    <source>
        <strain evidence="14 15">DSM 18610</strain>
    </source>
</reference>
<dbReference type="GO" id="GO:0006633">
    <property type="term" value="P:fatty acid biosynthetic process"/>
    <property type="evidence" value="ECO:0007669"/>
    <property type="project" value="UniProtKB-KW"/>
</dbReference>
<keyword evidence="9" id="KW-0443">Lipid metabolism</keyword>
<keyword evidence="15" id="KW-1185">Reference proteome</keyword>
<dbReference type="Pfam" id="PF00487">
    <property type="entry name" value="FA_desaturase"/>
    <property type="match status" value="1"/>
</dbReference>
<accession>A0A1H9JPJ1</accession>
<evidence type="ECO:0000313" key="14">
    <source>
        <dbReference type="EMBL" id="SEQ88814.1"/>
    </source>
</evidence>
<dbReference type="AlphaFoldDB" id="A0A1H9JPJ1"/>
<sequence length="212" mass="25033">MSRAWEKFFYICCFITQGSSYISATSYGLMHRLHHAHTDTEKDPHSPSYTDNMFALLWQTRNNYNSIFLGRIKVDDKYKKDLPEWAAFDKMAHNWIARLAWGAFYIGIYALLVTQWWMWLFLPITFAMGALQGIAVNWWAHKFGYRNYTVNNTSRNIMPVDLIFWGEAYHNNHHKNPGRANNAVKWFEIDAGYGLMILMHKMRIIKLKPVNI</sequence>
<keyword evidence="3" id="KW-0444">Lipid biosynthesis</keyword>
<evidence type="ECO:0000259" key="13">
    <source>
        <dbReference type="Pfam" id="PF00487"/>
    </source>
</evidence>